<sequence length="170" mass="18951">EFQLNSHLNKKLNQLSSGLAQRVQLAAALIKEPQLILADEPTANLDPKARLEFYEVVKALHRKGVTFFISSHILSELEKIVTHVVFIDQGKITFSGKINDALSAGDEIFLLVDNPEKAQRILGLGELEGGYLRVRGNLREVVDKLEDGGVKIISLRRSSLDEAFKKFTDI</sequence>
<dbReference type="OrthoDB" id="87732at2157"/>
<dbReference type="AlphaFoldDB" id="A0A031LTY7"/>
<keyword evidence="2" id="KW-0547">Nucleotide-binding</keyword>
<evidence type="ECO:0000313" key="5">
    <source>
        <dbReference type="EMBL" id="EZQ11220.1"/>
    </source>
</evidence>
<dbReference type="RefSeq" id="WP_048098667.1">
    <property type="nucleotide sequence ID" value="NZ_JFZT01000016.1"/>
</dbReference>
<dbReference type="PANTHER" id="PTHR42939:SF1">
    <property type="entry name" value="ABC TRANSPORTER ATP-BINDING PROTEIN ALBC-RELATED"/>
    <property type="match status" value="1"/>
</dbReference>
<comment type="caution">
    <text evidence="5">The sequence shown here is derived from an EMBL/GenBank/DDBJ whole genome shotgun (WGS) entry which is preliminary data.</text>
</comment>
<dbReference type="GO" id="GO:0005524">
    <property type="term" value="F:ATP binding"/>
    <property type="evidence" value="ECO:0007669"/>
    <property type="project" value="UniProtKB-KW"/>
</dbReference>
<keyword evidence="1" id="KW-0813">Transport</keyword>
<proteinExistence type="predicted"/>
<dbReference type="Gene3D" id="3.40.50.300">
    <property type="entry name" value="P-loop containing nucleotide triphosphate hydrolases"/>
    <property type="match status" value="1"/>
</dbReference>
<evidence type="ECO:0000256" key="1">
    <source>
        <dbReference type="ARBA" id="ARBA00022448"/>
    </source>
</evidence>
<dbReference type="GO" id="GO:0016887">
    <property type="term" value="F:ATP hydrolysis activity"/>
    <property type="evidence" value="ECO:0007669"/>
    <property type="project" value="InterPro"/>
</dbReference>
<evidence type="ECO:0000256" key="2">
    <source>
        <dbReference type="ARBA" id="ARBA00022741"/>
    </source>
</evidence>
<dbReference type="SUPFAM" id="SSF52540">
    <property type="entry name" value="P-loop containing nucleoside triphosphate hydrolases"/>
    <property type="match status" value="1"/>
</dbReference>
<organism evidence="5 6">
    <name type="scientific">Candidatus Acidianus copahuensis</name>
    <dbReference type="NCBI Taxonomy" id="1160895"/>
    <lineage>
        <taxon>Archaea</taxon>
        <taxon>Thermoproteota</taxon>
        <taxon>Thermoprotei</taxon>
        <taxon>Sulfolobales</taxon>
        <taxon>Sulfolobaceae</taxon>
        <taxon>Acidianus</taxon>
    </lineage>
</organism>
<evidence type="ECO:0000259" key="4">
    <source>
        <dbReference type="Pfam" id="PF13304"/>
    </source>
</evidence>
<accession>A0A031LTY7</accession>
<dbReference type="InterPro" id="IPR027417">
    <property type="entry name" value="P-loop_NTPase"/>
</dbReference>
<dbReference type="EMBL" id="JFZT01000016">
    <property type="protein sequence ID" value="EZQ11220.1"/>
    <property type="molecule type" value="Genomic_DNA"/>
</dbReference>
<dbReference type="InterPro" id="IPR003959">
    <property type="entry name" value="ATPase_AAA_core"/>
</dbReference>
<dbReference type="Pfam" id="PF13304">
    <property type="entry name" value="AAA_21"/>
    <property type="match status" value="1"/>
</dbReference>
<evidence type="ECO:0000256" key="3">
    <source>
        <dbReference type="ARBA" id="ARBA00022840"/>
    </source>
</evidence>
<gene>
    <name evidence="5" type="ORF">CM19_01650</name>
</gene>
<dbReference type="STRING" id="1160895.CM19_01650"/>
<reference evidence="5 6" key="1">
    <citation type="submission" date="2014-03" db="EMBL/GenBank/DDBJ databases">
        <title>Draft genome sequence of the novel thermoacidophilic archaea Acidianus copahuensis ALE1 strain, isolated from Copahue volcanic area in Neuquen Argentina.</title>
        <authorList>
            <person name="Urbieta M.S."/>
            <person name="Rascovan N."/>
            <person name="Castro C."/>
            <person name="Revale S."/>
            <person name="Giaveno M.A."/>
            <person name="Vazquez M.P."/>
            <person name="Donati E.R."/>
        </authorList>
    </citation>
    <scope>NUCLEOTIDE SEQUENCE [LARGE SCALE GENOMIC DNA]</scope>
    <source>
        <strain evidence="5 6">ALE1</strain>
    </source>
</reference>
<name>A0A031LTY7_9CREN</name>
<feature type="non-terminal residue" evidence="5">
    <location>
        <position position="1"/>
    </location>
</feature>
<evidence type="ECO:0000313" key="6">
    <source>
        <dbReference type="Proteomes" id="UP000024332"/>
    </source>
</evidence>
<dbReference type="PANTHER" id="PTHR42939">
    <property type="entry name" value="ABC TRANSPORTER ATP-BINDING PROTEIN ALBC-RELATED"/>
    <property type="match status" value="1"/>
</dbReference>
<keyword evidence="6" id="KW-1185">Reference proteome</keyword>
<feature type="domain" description="ATPase AAA-type core" evidence="4">
    <location>
        <begin position="13"/>
        <end position="76"/>
    </location>
</feature>
<dbReference type="Proteomes" id="UP000024332">
    <property type="component" value="Unassembled WGS sequence"/>
</dbReference>
<protein>
    <submittedName>
        <fullName evidence="5">ABC transporter</fullName>
    </submittedName>
</protein>
<keyword evidence="3" id="KW-0067">ATP-binding</keyword>
<dbReference type="InterPro" id="IPR051782">
    <property type="entry name" value="ABC_Transporter_VariousFunc"/>
</dbReference>